<accession>A0A977KBT6</accession>
<proteinExistence type="predicted"/>
<dbReference type="AlphaFoldDB" id="A0A977KBT6"/>
<organism evidence="1 2">
    <name type="scientific">Ignicoccus pacificus DSM 13166</name>
    <dbReference type="NCBI Taxonomy" id="940294"/>
    <lineage>
        <taxon>Archaea</taxon>
        <taxon>Thermoproteota</taxon>
        <taxon>Thermoprotei</taxon>
        <taxon>Desulfurococcales</taxon>
        <taxon>Desulfurococcaceae</taxon>
        <taxon>Ignicoccus</taxon>
    </lineage>
</organism>
<dbReference type="EMBL" id="CP006868">
    <property type="protein sequence ID" value="UXD22228.1"/>
    <property type="molecule type" value="Genomic_DNA"/>
</dbReference>
<gene>
    <name evidence="1" type="ORF">IPA_02750</name>
</gene>
<name>A0A977KBT6_9CREN</name>
<evidence type="ECO:0000313" key="1">
    <source>
        <dbReference type="EMBL" id="UXD22228.1"/>
    </source>
</evidence>
<evidence type="ECO:0000313" key="2">
    <source>
        <dbReference type="Proteomes" id="UP001063698"/>
    </source>
</evidence>
<protein>
    <submittedName>
        <fullName evidence="1">Uncharacterized protein</fullName>
    </submittedName>
</protein>
<sequence length="100" mass="11479">MDSPAQVHTCLGNFKQQALHYLGLPLSASRINAHSKFEGLLAILRSRYRLNNLEITLAMALLFECDQEVAKKLHEVLREVRRAKTRRASWRSDSLSNKVF</sequence>
<dbReference type="KEGG" id="ipc:IPA_02750"/>
<dbReference type="Proteomes" id="UP001063698">
    <property type="component" value="Chromosome"/>
</dbReference>
<reference evidence="1" key="1">
    <citation type="submission" date="2013-11" db="EMBL/GenBank/DDBJ databases">
        <title>Comparative genomics of Ignicoccus.</title>
        <authorList>
            <person name="Podar M."/>
        </authorList>
    </citation>
    <scope>NUCLEOTIDE SEQUENCE</scope>
    <source>
        <strain evidence="1">DSM 13166</strain>
    </source>
</reference>
<keyword evidence="2" id="KW-1185">Reference proteome</keyword>